<evidence type="ECO:0000313" key="2">
    <source>
        <dbReference type="Proteomes" id="UP000288216"/>
    </source>
</evidence>
<sequence>LSYWRRDEGELYYPLPKNKEADLADIFSPTKTVDRCQWKCVNMIGLPGIP</sequence>
<keyword evidence="2" id="KW-1185">Reference proteome</keyword>
<dbReference type="EMBL" id="BFAA01018568">
    <property type="protein sequence ID" value="GCB79263.1"/>
    <property type="molecule type" value="Genomic_DNA"/>
</dbReference>
<feature type="non-terminal residue" evidence="1">
    <location>
        <position position="1"/>
    </location>
</feature>
<dbReference type="AlphaFoldDB" id="A0A401Q1S5"/>
<comment type="caution">
    <text evidence="1">The sequence shown here is derived from an EMBL/GenBank/DDBJ whole genome shotgun (WGS) entry which is preliminary data.</text>
</comment>
<organism evidence="1 2">
    <name type="scientific">Scyliorhinus torazame</name>
    <name type="common">Cloudy catshark</name>
    <name type="synonym">Catulus torazame</name>
    <dbReference type="NCBI Taxonomy" id="75743"/>
    <lineage>
        <taxon>Eukaryota</taxon>
        <taxon>Metazoa</taxon>
        <taxon>Chordata</taxon>
        <taxon>Craniata</taxon>
        <taxon>Vertebrata</taxon>
        <taxon>Chondrichthyes</taxon>
        <taxon>Elasmobranchii</taxon>
        <taxon>Galeomorphii</taxon>
        <taxon>Galeoidea</taxon>
        <taxon>Carcharhiniformes</taxon>
        <taxon>Scyliorhinidae</taxon>
        <taxon>Scyliorhinus</taxon>
    </lineage>
</organism>
<gene>
    <name evidence="1" type="ORF">scyTo_0021276</name>
</gene>
<accession>A0A401Q1S5</accession>
<reference evidence="1 2" key="1">
    <citation type="journal article" date="2018" name="Nat. Ecol. Evol.">
        <title>Shark genomes provide insights into elasmobranch evolution and the origin of vertebrates.</title>
        <authorList>
            <person name="Hara Y"/>
            <person name="Yamaguchi K"/>
            <person name="Onimaru K"/>
            <person name="Kadota M"/>
            <person name="Koyanagi M"/>
            <person name="Keeley SD"/>
            <person name="Tatsumi K"/>
            <person name="Tanaka K"/>
            <person name="Motone F"/>
            <person name="Kageyama Y"/>
            <person name="Nozu R"/>
            <person name="Adachi N"/>
            <person name="Nishimura O"/>
            <person name="Nakagawa R"/>
            <person name="Tanegashima C"/>
            <person name="Kiyatake I"/>
            <person name="Matsumoto R"/>
            <person name="Murakumo K"/>
            <person name="Nishida K"/>
            <person name="Terakita A"/>
            <person name="Kuratani S"/>
            <person name="Sato K"/>
            <person name="Hyodo S Kuraku.S."/>
        </authorList>
    </citation>
    <scope>NUCLEOTIDE SEQUENCE [LARGE SCALE GENOMIC DNA]</scope>
</reference>
<dbReference type="Proteomes" id="UP000288216">
    <property type="component" value="Unassembled WGS sequence"/>
</dbReference>
<proteinExistence type="predicted"/>
<protein>
    <submittedName>
        <fullName evidence="1">Uncharacterized protein</fullName>
    </submittedName>
</protein>
<name>A0A401Q1S5_SCYTO</name>
<evidence type="ECO:0000313" key="1">
    <source>
        <dbReference type="EMBL" id="GCB79263.1"/>
    </source>
</evidence>